<accession>A0A0V1HCY8</accession>
<reference evidence="1 2" key="1">
    <citation type="submission" date="2015-01" db="EMBL/GenBank/DDBJ databases">
        <title>Evolution of Trichinella species and genotypes.</title>
        <authorList>
            <person name="Korhonen P.K."/>
            <person name="Edoardo P."/>
            <person name="Giuseppe L.R."/>
            <person name="Gasser R.B."/>
        </authorList>
    </citation>
    <scope>NUCLEOTIDE SEQUENCE [LARGE SCALE GENOMIC DNA]</scope>
    <source>
        <strain evidence="1">ISS1029</strain>
    </source>
</reference>
<dbReference type="EMBL" id="JYDP01000089">
    <property type="protein sequence ID" value="KRZ08278.1"/>
    <property type="molecule type" value="Genomic_DNA"/>
</dbReference>
<protein>
    <submittedName>
        <fullName evidence="1">Uncharacterized protein</fullName>
    </submittedName>
</protein>
<evidence type="ECO:0000313" key="1">
    <source>
        <dbReference type="EMBL" id="KRZ08278.1"/>
    </source>
</evidence>
<proteinExistence type="predicted"/>
<organism evidence="1 2">
    <name type="scientific">Trichinella zimbabwensis</name>
    <dbReference type="NCBI Taxonomy" id="268475"/>
    <lineage>
        <taxon>Eukaryota</taxon>
        <taxon>Metazoa</taxon>
        <taxon>Ecdysozoa</taxon>
        <taxon>Nematoda</taxon>
        <taxon>Enoplea</taxon>
        <taxon>Dorylaimia</taxon>
        <taxon>Trichinellida</taxon>
        <taxon>Trichinellidae</taxon>
        <taxon>Trichinella</taxon>
    </lineage>
</organism>
<dbReference type="Proteomes" id="UP000055024">
    <property type="component" value="Unassembled WGS sequence"/>
</dbReference>
<sequence>MYDSNIVIHEASRTESPTVIPFSHEASTRSGLGYILDGSDCIIRPEGSGGEQGRQNGQAVRVATATEKKIHKIAKCSSPFWCQDRSGQPPLP</sequence>
<comment type="caution">
    <text evidence="1">The sequence shown here is derived from an EMBL/GenBank/DDBJ whole genome shotgun (WGS) entry which is preliminary data.</text>
</comment>
<evidence type="ECO:0000313" key="2">
    <source>
        <dbReference type="Proteomes" id="UP000055024"/>
    </source>
</evidence>
<dbReference type="AlphaFoldDB" id="A0A0V1HCY8"/>
<name>A0A0V1HCY8_9BILA</name>
<keyword evidence="2" id="KW-1185">Reference proteome</keyword>
<gene>
    <name evidence="1" type="ORF">T11_669</name>
</gene>